<keyword evidence="11" id="KW-1185">Reference proteome</keyword>
<evidence type="ECO:0000256" key="8">
    <source>
        <dbReference type="ARBA" id="ARBA00030057"/>
    </source>
</evidence>
<dbReference type="OrthoDB" id="6113at2157"/>
<sequence>MDGAYDRVVELAKRRGFFWQAYEIYGGVGGLYVLGPLGVAMRERLIDLWRSIFVRRHGFVEIDAPALGPYKVFKASGHVDNFKDPVAECTKCGRKFRADHLLGDAGVSVGEGAPVEELQRLLNENHVKCPECGASAWRVSQFLTMFETRIGPYSEEVGFLRPETAQGIFTEFRRIYDVTRERLPLGVAQIGRGFRNEISPRQAMIRLREFNMMELEFFMDPEAPCPYLEEVMGDELPVLTEEVAERGGDEVVRISVEEALRRGVIKNECLAYFMALSMRFVSALGVPRDHQRFHGKPARERAHYSAQTFDHEAVVPGFGWLEVAGLAYRTDYDLRSHSSASGKDLSASVKLPSPVVTRKVRWRVRSVDELRNAVGDRWKDVMRILLESEDPGRDLAALGLRVEDLPVAREEVEEKVNVRRFYPHVIEPSYGVERLMLASLTWAYGVREGRVVLSLPPSVAPVQVAVFPLVSRDGLDERARRIAADLSTTFSVFYDDDGSIGRRYARADEVGVPYAVTVDYETLEDGTVTLRHRDTWKQERLPERDLPGRLRDLLAPRTSLDHGEQQG</sequence>
<dbReference type="NCBIfam" id="TIGR00389">
    <property type="entry name" value="glyS_dimeric"/>
    <property type="match status" value="1"/>
</dbReference>
<dbReference type="InterPro" id="IPR002314">
    <property type="entry name" value="aa-tRNA-synt_IIb"/>
</dbReference>
<dbReference type="GO" id="GO:0004820">
    <property type="term" value="F:glycine-tRNA ligase activity"/>
    <property type="evidence" value="ECO:0007669"/>
    <property type="project" value="UniProtKB-EC"/>
</dbReference>
<name>A0A4P2VQ60_9ARCH</name>
<dbReference type="GO" id="GO:0005524">
    <property type="term" value="F:ATP binding"/>
    <property type="evidence" value="ECO:0007669"/>
    <property type="project" value="UniProtKB-KW"/>
</dbReference>
<dbReference type="InterPro" id="IPR006195">
    <property type="entry name" value="aa-tRNA-synth_II"/>
</dbReference>
<dbReference type="InterPro" id="IPR045864">
    <property type="entry name" value="aa-tRNA-synth_II/BPL/LPL"/>
</dbReference>
<dbReference type="SUPFAM" id="SSF52954">
    <property type="entry name" value="Class II aaRS ABD-related"/>
    <property type="match status" value="1"/>
</dbReference>
<dbReference type="RefSeq" id="WP_174449129.1">
    <property type="nucleotide sequence ID" value="NZ_AP018732.1"/>
</dbReference>
<keyword evidence="4" id="KW-0547">Nucleotide-binding</keyword>
<dbReference type="SUPFAM" id="SSF55681">
    <property type="entry name" value="Class II aaRS and biotin synthetases"/>
    <property type="match status" value="1"/>
</dbReference>
<evidence type="ECO:0000256" key="4">
    <source>
        <dbReference type="ARBA" id="ARBA00022741"/>
    </source>
</evidence>
<dbReference type="Pfam" id="PF00587">
    <property type="entry name" value="tRNA-synt_2b"/>
    <property type="match status" value="1"/>
</dbReference>
<dbReference type="PROSITE" id="PS50862">
    <property type="entry name" value="AA_TRNA_LIGASE_II"/>
    <property type="match status" value="1"/>
</dbReference>
<dbReference type="PANTHER" id="PTHR10745:SF0">
    <property type="entry name" value="GLYCINE--TRNA LIGASE"/>
    <property type="match status" value="1"/>
</dbReference>
<evidence type="ECO:0000313" key="10">
    <source>
        <dbReference type="EMBL" id="BBE42955.1"/>
    </source>
</evidence>
<keyword evidence="6" id="KW-0648">Protein biosynthesis</keyword>
<keyword evidence="2" id="KW-0963">Cytoplasm</keyword>
<dbReference type="EMBL" id="AP018732">
    <property type="protein sequence ID" value="BBE42955.1"/>
    <property type="molecule type" value="Genomic_DNA"/>
</dbReference>
<evidence type="ECO:0000256" key="3">
    <source>
        <dbReference type="ARBA" id="ARBA00022598"/>
    </source>
</evidence>
<dbReference type="InterPro" id="IPR002315">
    <property type="entry name" value="tRNA-synt_gly"/>
</dbReference>
<dbReference type="InterPro" id="IPR027031">
    <property type="entry name" value="Gly-tRNA_synthase/POLG2"/>
</dbReference>
<dbReference type="EC" id="6.1.1.14" evidence="1"/>
<dbReference type="AlphaFoldDB" id="A0A4P2VQ60"/>
<keyword evidence="5" id="KW-0067">ATP-binding</keyword>
<dbReference type="NCBIfam" id="NF003211">
    <property type="entry name" value="PRK04173.1"/>
    <property type="match status" value="1"/>
</dbReference>
<dbReference type="Pfam" id="PF03129">
    <property type="entry name" value="HGTP_anticodon"/>
    <property type="match status" value="1"/>
</dbReference>
<dbReference type="Gene3D" id="3.30.930.10">
    <property type="entry name" value="Bira Bifunctional Protein, Domain 2"/>
    <property type="match status" value="2"/>
</dbReference>
<evidence type="ECO:0000256" key="7">
    <source>
        <dbReference type="ARBA" id="ARBA00023146"/>
    </source>
</evidence>
<evidence type="ECO:0000256" key="6">
    <source>
        <dbReference type="ARBA" id="ARBA00022917"/>
    </source>
</evidence>
<dbReference type="CDD" id="cd00858">
    <property type="entry name" value="GlyRS_anticodon"/>
    <property type="match status" value="1"/>
</dbReference>
<dbReference type="FunFam" id="3.40.50.800:FF:000002">
    <property type="entry name" value="Glycine--tRNA ligase"/>
    <property type="match status" value="1"/>
</dbReference>
<dbReference type="PANTHER" id="PTHR10745">
    <property type="entry name" value="GLYCYL-TRNA SYNTHETASE/DNA POLYMERASE SUBUNIT GAMMA-2"/>
    <property type="match status" value="1"/>
</dbReference>
<accession>A0A4P2VQ60</accession>
<evidence type="ECO:0000256" key="1">
    <source>
        <dbReference type="ARBA" id="ARBA00012829"/>
    </source>
</evidence>
<dbReference type="GO" id="GO:0005737">
    <property type="term" value="C:cytoplasm"/>
    <property type="evidence" value="ECO:0007669"/>
    <property type="project" value="InterPro"/>
</dbReference>
<dbReference type="GO" id="GO:0006426">
    <property type="term" value="P:glycyl-tRNA aminoacylation"/>
    <property type="evidence" value="ECO:0007669"/>
    <property type="project" value="InterPro"/>
</dbReference>
<keyword evidence="7 10" id="KW-0030">Aminoacyl-tRNA synthetase</keyword>
<dbReference type="Gene3D" id="3.40.50.800">
    <property type="entry name" value="Anticodon-binding domain"/>
    <property type="match status" value="1"/>
</dbReference>
<feature type="domain" description="Aminoacyl-transfer RNA synthetases class-II family profile" evidence="9">
    <location>
        <begin position="6"/>
        <end position="457"/>
    </location>
</feature>
<dbReference type="InterPro" id="IPR036621">
    <property type="entry name" value="Anticodon-bd_dom_sf"/>
</dbReference>
<keyword evidence="3 10" id="KW-0436">Ligase</keyword>
<organism evidence="10 11">
    <name type="scientific">Conexivisphaera calida</name>
    <dbReference type="NCBI Taxonomy" id="1874277"/>
    <lineage>
        <taxon>Archaea</taxon>
        <taxon>Nitrososphaerota</taxon>
        <taxon>Conexivisphaeria</taxon>
        <taxon>Conexivisphaerales</taxon>
        <taxon>Conexivisphaeraceae</taxon>
        <taxon>Conexivisphaera</taxon>
    </lineage>
</organism>
<dbReference type="Proteomes" id="UP000509448">
    <property type="component" value="Chromosome"/>
</dbReference>
<dbReference type="KEGG" id="ccai:NAS2_1578"/>
<dbReference type="PRINTS" id="PR01043">
    <property type="entry name" value="TRNASYNTHGLY"/>
</dbReference>
<evidence type="ECO:0000259" key="9">
    <source>
        <dbReference type="PROSITE" id="PS50862"/>
    </source>
</evidence>
<evidence type="ECO:0000313" key="11">
    <source>
        <dbReference type="Proteomes" id="UP000509448"/>
    </source>
</evidence>
<evidence type="ECO:0000256" key="2">
    <source>
        <dbReference type="ARBA" id="ARBA00022490"/>
    </source>
</evidence>
<gene>
    <name evidence="10" type="ORF">NAS2_1578</name>
</gene>
<reference evidence="10 11" key="1">
    <citation type="journal article" date="2019" name="ISME J.">
        <title>Isolation and characterization of a thermophilic sulfur- and iron-reducing thaumarchaeote from a terrestrial acidic hot spring.</title>
        <authorList>
            <person name="Kato S."/>
            <person name="Itoh T."/>
            <person name="Yuki M."/>
            <person name="Nagamori M."/>
            <person name="Ohnishi M."/>
            <person name="Uematsu K."/>
            <person name="Suzuki K."/>
            <person name="Takashina T."/>
            <person name="Ohkuma M."/>
        </authorList>
    </citation>
    <scope>NUCLEOTIDE SEQUENCE [LARGE SCALE GENOMIC DNA]</scope>
    <source>
        <strain evidence="10 11">NAS-02</strain>
    </source>
</reference>
<dbReference type="GeneID" id="55585387"/>
<evidence type="ECO:0000256" key="5">
    <source>
        <dbReference type="ARBA" id="ARBA00022840"/>
    </source>
</evidence>
<dbReference type="InterPro" id="IPR004154">
    <property type="entry name" value="Anticodon-bd"/>
</dbReference>
<dbReference type="GO" id="GO:0044281">
    <property type="term" value="P:small molecule metabolic process"/>
    <property type="evidence" value="ECO:0007669"/>
    <property type="project" value="UniProtKB-ARBA"/>
</dbReference>
<proteinExistence type="predicted"/>
<protein>
    <recommendedName>
        <fullName evidence="1">glycine--tRNA ligase</fullName>
        <ecNumber evidence="1">6.1.1.14</ecNumber>
    </recommendedName>
    <alternativeName>
        <fullName evidence="8">Diadenosine tetraphosphate synthetase</fullName>
    </alternativeName>
</protein>